<comment type="caution">
    <text evidence="3">The sequence shown here is derived from an EMBL/GenBank/DDBJ whole genome shotgun (WGS) entry which is preliminary data.</text>
</comment>
<proteinExistence type="predicted"/>
<feature type="chain" id="PRO_5023039216" description="Secreted protein" evidence="2">
    <location>
        <begin position="21"/>
        <end position="182"/>
    </location>
</feature>
<keyword evidence="2" id="KW-0732">Signal</keyword>
<gene>
    <name evidence="3" type="ORF">E2C01_068866</name>
</gene>
<organism evidence="3 4">
    <name type="scientific">Portunus trituberculatus</name>
    <name type="common">Swimming crab</name>
    <name type="synonym">Neptunus trituberculatus</name>
    <dbReference type="NCBI Taxonomy" id="210409"/>
    <lineage>
        <taxon>Eukaryota</taxon>
        <taxon>Metazoa</taxon>
        <taxon>Ecdysozoa</taxon>
        <taxon>Arthropoda</taxon>
        <taxon>Crustacea</taxon>
        <taxon>Multicrustacea</taxon>
        <taxon>Malacostraca</taxon>
        <taxon>Eumalacostraca</taxon>
        <taxon>Eucarida</taxon>
        <taxon>Decapoda</taxon>
        <taxon>Pleocyemata</taxon>
        <taxon>Brachyura</taxon>
        <taxon>Eubrachyura</taxon>
        <taxon>Portunoidea</taxon>
        <taxon>Portunidae</taxon>
        <taxon>Portuninae</taxon>
        <taxon>Portunus</taxon>
    </lineage>
</organism>
<evidence type="ECO:0008006" key="5">
    <source>
        <dbReference type="Google" id="ProtNLM"/>
    </source>
</evidence>
<accession>A0A5B7HZ24</accession>
<dbReference type="EMBL" id="VSRR010039056">
    <property type="protein sequence ID" value="MPC74507.1"/>
    <property type="molecule type" value="Genomic_DNA"/>
</dbReference>
<evidence type="ECO:0000313" key="4">
    <source>
        <dbReference type="Proteomes" id="UP000324222"/>
    </source>
</evidence>
<evidence type="ECO:0000256" key="2">
    <source>
        <dbReference type="SAM" id="SignalP"/>
    </source>
</evidence>
<reference evidence="3 4" key="1">
    <citation type="submission" date="2019-05" db="EMBL/GenBank/DDBJ databases">
        <title>Another draft genome of Portunus trituberculatus and its Hox gene families provides insights of decapod evolution.</title>
        <authorList>
            <person name="Jeong J.-H."/>
            <person name="Song I."/>
            <person name="Kim S."/>
            <person name="Choi T."/>
            <person name="Kim D."/>
            <person name="Ryu S."/>
            <person name="Kim W."/>
        </authorList>
    </citation>
    <scope>NUCLEOTIDE SEQUENCE [LARGE SCALE GENOMIC DNA]</scope>
    <source>
        <tissue evidence="3">Muscle</tissue>
    </source>
</reference>
<dbReference type="AlphaFoldDB" id="A0A5B7HZ24"/>
<evidence type="ECO:0000256" key="1">
    <source>
        <dbReference type="SAM" id="MobiDB-lite"/>
    </source>
</evidence>
<feature type="signal peptide" evidence="2">
    <location>
        <begin position="1"/>
        <end position="20"/>
    </location>
</feature>
<feature type="region of interest" description="Disordered" evidence="1">
    <location>
        <begin position="129"/>
        <end position="182"/>
    </location>
</feature>
<dbReference type="Proteomes" id="UP000324222">
    <property type="component" value="Unassembled WGS sequence"/>
</dbReference>
<keyword evidence="4" id="KW-1185">Reference proteome</keyword>
<sequence length="182" mass="20148">MSVLVLVSFCPRILVSACLAGLHYRRGGRDDNLRHAEAWGSRSTSTLPLWRYQATVTAGPGNTGLGVTQQHKVATLAPTTRRTAPGPVPIRQCRDRLTVVTRHHSLTHPFGTRLTNHKAPLTHLPLRNKTHQSQGTTHSLAPQQQDPPIIRHHSLTHTSGTRPTDHKAQLTHSTLRNKTHQS</sequence>
<feature type="compositionally biased region" description="Polar residues" evidence="1">
    <location>
        <begin position="131"/>
        <end position="146"/>
    </location>
</feature>
<name>A0A5B7HZ24_PORTR</name>
<evidence type="ECO:0000313" key="3">
    <source>
        <dbReference type="EMBL" id="MPC74507.1"/>
    </source>
</evidence>
<protein>
    <recommendedName>
        <fullName evidence="5">Secreted protein</fullName>
    </recommendedName>
</protein>